<evidence type="ECO:0000256" key="3">
    <source>
        <dbReference type="ARBA" id="ARBA00022490"/>
    </source>
</evidence>
<name>A0A410Q8C5_9FIRM</name>
<dbReference type="Gene3D" id="1.20.58.1000">
    <property type="entry name" value="Metal-sensitive repressor, helix protomer"/>
    <property type="match status" value="1"/>
</dbReference>
<evidence type="ECO:0000256" key="4">
    <source>
        <dbReference type="ARBA" id="ARBA00022723"/>
    </source>
</evidence>
<keyword evidence="4" id="KW-0479">Metal-binding</keyword>
<evidence type="ECO:0000313" key="7">
    <source>
        <dbReference type="EMBL" id="QAT60240.1"/>
    </source>
</evidence>
<accession>A0A410Q8C5</accession>
<proteinExistence type="predicted"/>
<dbReference type="InterPro" id="IPR003735">
    <property type="entry name" value="Metal_Tscrpt_repr"/>
</dbReference>
<dbReference type="CDD" id="cd10159">
    <property type="entry name" value="CsoR-like_DUF156_2"/>
    <property type="match status" value="1"/>
</dbReference>
<protein>
    <recommendedName>
        <fullName evidence="5">Copper-sensing transcriptional repressor CsoR</fullName>
    </recommendedName>
    <alternativeName>
        <fullName evidence="6">Copper-sensitive operon repressor</fullName>
    </alternativeName>
</protein>
<gene>
    <name evidence="7" type="ORF">EQM13_00960</name>
</gene>
<dbReference type="KEGG" id="spoa:EQM13_00960"/>
<sequence length="89" mass="10214">MNEEKQAAMNLLKTARGQLDGIVKMIEDDRYCVDISKQILSAMALLKKANIDILDQHIRHCVRTAILEGEEQGDQKIDEIINIIEKYMK</sequence>
<reference evidence="8" key="1">
    <citation type="submission" date="2019-01" db="EMBL/GenBank/DDBJ databases">
        <title>Draft genomes of a novel of Sporanaerobacter strains.</title>
        <authorList>
            <person name="Ma S."/>
        </authorList>
    </citation>
    <scope>NUCLEOTIDE SEQUENCE [LARGE SCALE GENOMIC DNA]</scope>
    <source>
        <strain evidence="8">NJN-17</strain>
    </source>
</reference>
<dbReference type="GO" id="GO:0003677">
    <property type="term" value="F:DNA binding"/>
    <property type="evidence" value="ECO:0007669"/>
    <property type="project" value="InterPro"/>
</dbReference>
<keyword evidence="3" id="KW-0963">Cytoplasm</keyword>
<dbReference type="Pfam" id="PF02583">
    <property type="entry name" value="Trns_repr_metal"/>
    <property type="match status" value="1"/>
</dbReference>
<evidence type="ECO:0000256" key="5">
    <source>
        <dbReference type="ARBA" id="ARBA00039938"/>
    </source>
</evidence>
<dbReference type="InterPro" id="IPR038390">
    <property type="entry name" value="Metal_Tscrpt_repr_sf"/>
</dbReference>
<dbReference type="EMBL" id="CP035282">
    <property type="protein sequence ID" value="QAT60240.1"/>
    <property type="molecule type" value="Genomic_DNA"/>
</dbReference>
<dbReference type="GO" id="GO:0045892">
    <property type="term" value="P:negative regulation of DNA-templated transcription"/>
    <property type="evidence" value="ECO:0007669"/>
    <property type="project" value="UniProtKB-ARBA"/>
</dbReference>
<evidence type="ECO:0000256" key="2">
    <source>
        <dbReference type="ARBA" id="ARBA00011738"/>
    </source>
</evidence>
<dbReference type="GO" id="GO:0046872">
    <property type="term" value="F:metal ion binding"/>
    <property type="evidence" value="ECO:0007669"/>
    <property type="project" value="UniProtKB-KW"/>
</dbReference>
<comment type="subcellular location">
    <subcellularLocation>
        <location evidence="1">Cytoplasm</location>
    </subcellularLocation>
</comment>
<dbReference type="OrthoDB" id="9811244at2"/>
<evidence type="ECO:0000313" key="8">
    <source>
        <dbReference type="Proteomes" id="UP000287969"/>
    </source>
</evidence>
<dbReference type="GO" id="GO:0005737">
    <property type="term" value="C:cytoplasm"/>
    <property type="evidence" value="ECO:0007669"/>
    <property type="project" value="UniProtKB-SubCell"/>
</dbReference>
<evidence type="ECO:0000256" key="1">
    <source>
        <dbReference type="ARBA" id="ARBA00004496"/>
    </source>
</evidence>
<comment type="subunit">
    <text evidence="2">Homodimer.</text>
</comment>
<dbReference type="PANTHER" id="PTHR33677">
    <property type="entry name" value="TRANSCRIPTIONAL REPRESSOR FRMR-RELATED"/>
    <property type="match status" value="1"/>
</dbReference>
<dbReference type="Proteomes" id="UP000287969">
    <property type="component" value="Chromosome"/>
</dbReference>
<evidence type="ECO:0000256" key="6">
    <source>
        <dbReference type="ARBA" id="ARBA00041544"/>
    </source>
</evidence>
<keyword evidence="8" id="KW-1185">Reference proteome</keyword>
<organism evidence="7 8">
    <name type="scientific">Acidilutibacter cellobiosedens</name>
    <dbReference type="NCBI Taxonomy" id="2507161"/>
    <lineage>
        <taxon>Bacteria</taxon>
        <taxon>Bacillati</taxon>
        <taxon>Bacillota</taxon>
        <taxon>Tissierellia</taxon>
        <taxon>Tissierellales</taxon>
        <taxon>Acidilutibacteraceae</taxon>
        <taxon>Acidilutibacter</taxon>
    </lineage>
</organism>
<dbReference type="PANTHER" id="PTHR33677:SF4">
    <property type="entry name" value="COPPER-SENSING TRANSCRIPTIONAL REPRESSOR CSOR"/>
    <property type="match status" value="1"/>
</dbReference>
<dbReference type="RefSeq" id="WP_128751659.1">
    <property type="nucleotide sequence ID" value="NZ_CP035282.1"/>
</dbReference>
<dbReference type="AlphaFoldDB" id="A0A410Q8C5"/>